<reference evidence="1" key="1">
    <citation type="submission" date="2022-04" db="EMBL/GenBank/DDBJ databases">
        <title>Genome of the entomopathogenic fungus Entomophthora muscae.</title>
        <authorList>
            <person name="Elya C."/>
            <person name="Lovett B.R."/>
            <person name="Lee E."/>
            <person name="Macias A.M."/>
            <person name="Hajek A.E."/>
            <person name="De Bivort B.L."/>
            <person name="Kasson M.T."/>
            <person name="De Fine Licht H.H."/>
            <person name="Stajich J.E."/>
        </authorList>
    </citation>
    <scope>NUCLEOTIDE SEQUENCE</scope>
    <source>
        <strain evidence="1">Berkeley</strain>
    </source>
</reference>
<protein>
    <submittedName>
        <fullName evidence="1">Uncharacterized protein</fullName>
    </submittedName>
</protein>
<dbReference type="Proteomes" id="UP001165960">
    <property type="component" value="Unassembled WGS sequence"/>
</dbReference>
<proteinExistence type="predicted"/>
<comment type="caution">
    <text evidence="1">The sequence shown here is derived from an EMBL/GenBank/DDBJ whole genome shotgun (WGS) entry which is preliminary data.</text>
</comment>
<evidence type="ECO:0000313" key="2">
    <source>
        <dbReference type="Proteomes" id="UP001165960"/>
    </source>
</evidence>
<name>A0ACC2TDG4_9FUNG</name>
<sequence>MEEISTERGFGFNPVAGGVFPLFGQQQQESSDAPAEEPKKAPFSIFNPLDFGKKKEKEPEKKSIDPHELRRAMFALGVSLVDINVKSSGDAGPKMKMFDSFPPLRHGLYASAISDGATNYIAGIVYALYNQSKTFGTSMYEGEMSSVDILGAMAGICIQSTVYCCYGLFSVPIIMFKLSNVDKEDP</sequence>
<keyword evidence="2" id="KW-1185">Reference proteome</keyword>
<gene>
    <name evidence="1" type="ORF">DSO57_1024228</name>
</gene>
<organism evidence="1 2">
    <name type="scientific">Entomophthora muscae</name>
    <dbReference type="NCBI Taxonomy" id="34485"/>
    <lineage>
        <taxon>Eukaryota</taxon>
        <taxon>Fungi</taxon>
        <taxon>Fungi incertae sedis</taxon>
        <taxon>Zoopagomycota</taxon>
        <taxon>Entomophthoromycotina</taxon>
        <taxon>Entomophthoromycetes</taxon>
        <taxon>Entomophthorales</taxon>
        <taxon>Entomophthoraceae</taxon>
        <taxon>Entomophthora</taxon>
    </lineage>
</organism>
<accession>A0ACC2TDG4</accession>
<evidence type="ECO:0000313" key="1">
    <source>
        <dbReference type="EMBL" id="KAJ9072729.1"/>
    </source>
</evidence>
<dbReference type="EMBL" id="QTSX02002970">
    <property type="protein sequence ID" value="KAJ9072729.1"/>
    <property type="molecule type" value="Genomic_DNA"/>
</dbReference>